<accession>A0A834TP63</accession>
<gene>
    <name evidence="1" type="ORF">G2W53_016659</name>
</gene>
<dbReference type="Proteomes" id="UP000634136">
    <property type="component" value="Unassembled WGS sequence"/>
</dbReference>
<keyword evidence="2" id="KW-1185">Reference proteome</keyword>
<name>A0A834TP63_9FABA</name>
<reference evidence="1" key="1">
    <citation type="submission" date="2020-09" db="EMBL/GenBank/DDBJ databases">
        <title>Genome-Enabled Discovery of Anthraquinone Biosynthesis in Senna tora.</title>
        <authorList>
            <person name="Kang S.-H."/>
            <person name="Pandey R.P."/>
            <person name="Lee C.-M."/>
            <person name="Sim J.-S."/>
            <person name="Jeong J.-T."/>
            <person name="Choi B.-S."/>
            <person name="Jung M."/>
            <person name="Ginzburg D."/>
            <person name="Zhao K."/>
            <person name="Won S.Y."/>
            <person name="Oh T.-J."/>
            <person name="Yu Y."/>
            <person name="Kim N.-H."/>
            <person name="Lee O.R."/>
            <person name="Lee T.-H."/>
            <person name="Bashyal P."/>
            <person name="Kim T.-S."/>
            <person name="Lee W.-H."/>
            <person name="Kawkins C."/>
            <person name="Kim C.-K."/>
            <person name="Kim J.S."/>
            <person name="Ahn B.O."/>
            <person name="Rhee S.Y."/>
            <person name="Sohng J.K."/>
        </authorList>
    </citation>
    <scope>NUCLEOTIDE SEQUENCE</scope>
    <source>
        <tissue evidence="1">Leaf</tissue>
    </source>
</reference>
<organism evidence="1 2">
    <name type="scientific">Senna tora</name>
    <dbReference type="NCBI Taxonomy" id="362788"/>
    <lineage>
        <taxon>Eukaryota</taxon>
        <taxon>Viridiplantae</taxon>
        <taxon>Streptophyta</taxon>
        <taxon>Embryophyta</taxon>
        <taxon>Tracheophyta</taxon>
        <taxon>Spermatophyta</taxon>
        <taxon>Magnoliopsida</taxon>
        <taxon>eudicotyledons</taxon>
        <taxon>Gunneridae</taxon>
        <taxon>Pentapetalae</taxon>
        <taxon>rosids</taxon>
        <taxon>fabids</taxon>
        <taxon>Fabales</taxon>
        <taxon>Fabaceae</taxon>
        <taxon>Caesalpinioideae</taxon>
        <taxon>Cassia clade</taxon>
        <taxon>Senna</taxon>
    </lineage>
</organism>
<proteinExistence type="predicted"/>
<evidence type="ECO:0000313" key="2">
    <source>
        <dbReference type="Proteomes" id="UP000634136"/>
    </source>
</evidence>
<dbReference type="EMBL" id="JAAIUW010000006">
    <property type="protein sequence ID" value="KAF7825495.1"/>
    <property type="molecule type" value="Genomic_DNA"/>
</dbReference>
<sequence length="177" mass="19192">MPRSSMKHMTCSLACPVCPSNLRNSTGLYPLGSSLVTYSCSLGAPKMIFDIFPLDEPSPPALLLRPSRRCVPTDIPSESFFWSLRSIEGSRSISCLKRSSFTRSFASSKHPRSGVVSGRVLVPIVFASAATACSTVCLTMFSKRVEEMTIWSIVASSFMLTRPLSDEGWSGLPLGST</sequence>
<protein>
    <submittedName>
        <fullName evidence="1">Uncharacterized protein</fullName>
    </submittedName>
</protein>
<evidence type="ECO:0000313" key="1">
    <source>
        <dbReference type="EMBL" id="KAF7825495.1"/>
    </source>
</evidence>
<dbReference type="AlphaFoldDB" id="A0A834TP63"/>
<comment type="caution">
    <text evidence="1">The sequence shown here is derived from an EMBL/GenBank/DDBJ whole genome shotgun (WGS) entry which is preliminary data.</text>
</comment>